<organism evidence="1">
    <name type="scientific">Lycosa singoriensis</name>
    <name type="common">Wolf spider</name>
    <name type="synonym">Aranea singoriensis</name>
    <dbReference type="NCBI Taxonomy" id="434756"/>
    <lineage>
        <taxon>Eukaryota</taxon>
        <taxon>Metazoa</taxon>
        <taxon>Ecdysozoa</taxon>
        <taxon>Arthropoda</taxon>
        <taxon>Chelicerata</taxon>
        <taxon>Arachnida</taxon>
        <taxon>Araneae</taxon>
        <taxon>Araneomorphae</taxon>
        <taxon>Entelegynae</taxon>
        <taxon>Lycosoidea</taxon>
        <taxon>Lycosidae</taxon>
        <taxon>Lycosa</taxon>
    </lineage>
</organism>
<dbReference type="AlphaFoldDB" id="A9QQ69"/>
<proteinExistence type="evidence at transcript level"/>
<protein>
    <submittedName>
        <fullName evidence="1">Uncharacterized protein</fullName>
    </submittedName>
</protein>
<reference evidence="1" key="1">
    <citation type="submission" date="2007-10" db="EMBL/GenBank/DDBJ databases">
        <title>Transcriptome analysis of the venom gland of the Chinese wolf spider Lycosa Singoriensis.</title>
        <authorList>
            <person name="Zhang Y."/>
            <person name="Liang S."/>
        </authorList>
    </citation>
    <scope>NUCLEOTIDE SEQUENCE</scope>
    <source>
        <tissue evidence="1">Venom gland</tissue>
    </source>
</reference>
<sequence>MSYAMAASQHPGQSGHCQTMYGSLVENILGGKTIQDTHAMKHRKTLEHEVQKVVKKKGKLIFNYVVLYVSKVSYHGSFPRWYLG</sequence>
<accession>A9QQ69</accession>
<dbReference type="EMBL" id="EU247155">
    <property type="protein sequence ID" value="ABX75454.1"/>
    <property type="molecule type" value="mRNA"/>
</dbReference>
<name>A9QQ69_LYCSI</name>
<evidence type="ECO:0000313" key="1">
    <source>
        <dbReference type="EMBL" id="ABX75454.1"/>
    </source>
</evidence>